<accession>S9QSG2</accession>
<comment type="caution">
    <text evidence="1">The sequence shown here is derived from an EMBL/GenBank/DDBJ whole genome shotgun (WGS) entry which is preliminary data.</text>
</comment>
<evidence type="ECO:0000313" key="2">
    <source>
        <dbReference type="Proteomes" id="UP000011682"/>
    </source>
</evidence>
<proteinExistence type="predicted"/>
<reference evidence="1" key="1">
    <citation type="submission" date="2013-05" db="EMBL/GenBank/DDBJ databases">
        <title>Genome assembly of Cystobacter fuscus DSM 2262.</title>
        <authorList>
            <person name="Sharma G."/>
            <person name="Khatri I."/>
            <person name="Kaur C."/>
            <person name="Mayilraj S."/>
            <person name="Subramanian S."/>
        </authorList>
    </citation>
    <scope>NUCLEOTIDE SEQUENCE [LARGE SCALE GENOMIC DNA]</scope>
    <source>
        <strain evidence="1">DSM 2262</strain>
    </source>
</reference>
<dbReference type="EMBL" id="ANAH02000004">
    <property type="protein sequence ID" value="EPX64219.1"/>
    <property type="molecule type" value="Genomic_DNA"/>
</dbReference>
<dbReference type="AlphaFoldDB" id="S9QSG2"/>
<organism evidence="1 2">
    <name type="scientific">Cystobacter fuscus (strain ATCC 25194 / DSM 2262 / NBRC 100088 / M29)</name>
    <dbReference type="NCBI Taxonomy" id="1242864"/>
    <lineage>
        <taxon>Bacteria</taxon>
        <taxon>Pseudomonadati</taxon>
        <taxon>Myxococcota</taxon>
        <taxon>Myxococcia</taxon>
        <taxon>Myxococcales</taxon>
        <taxon>Cystobacterineae</taxon>
        <taxon>Archangiaceae</taxon>
        <taxon>Cystobacter</taxon>
    </lineage>
</organism>
<gene>
    <name evidence="1" type="ORF">D187_005353</name>
</gene>
<keyword evidence="2" id="KW-1185">Reference proteome</keyword>
<name>S9QSG2_CYSF2</name>
<sequence>MKAVHSSFLLGRWVEYRPQPLLLSKDGERRQIPLGEDRSILSINGLNSWRSGLQRRRTL</sequence>
<protein>
    <submittedName>
        <fullName evidence="1">Uncharacterized protein</fullName>
    </submittedName>
</protein>
<dbReference type="Proteomes" id="UP000011682">
    <property type="component" value="Unassembled WGS sequence"/>
</dbReference>
<evidence type="ECO:0000313" key="1">
    <source>
        <dbReference type="EMBL" id="EPX64219.1"/>
    </source>
</evidence>